<feature type="compositionally biased region" description="Low complexity" evidence="1">
    <location>
        <begin position="94"/>
        <end position="103"/>
    </location>
</feature>
<feature type="region of interest" description="Disordered" evidence="1">
    <location>
        <begin position="79"/>
        <end position="126"/>
    </location>
</feature>
<gene>
    <name evidence="2" type="ORF">METZ01_LOCUS293399</name>
</gene>
<evidence type="ECO:0000256" key="1">
    <source>
        <dbReference type="SAM" id="MobiDB-lite"/>
    </source>
</evidence>
<dbReference type="AlphaFoldDB" id="A0A382LXV5"/>
<proteinExistence type="predicted"/>
<sequence length="126" mass="12707">ASPHRAIKAKTGGVSGVADGCSISVICCRSPVRSSFCRGASSAAAARSSHRSPGVAMTAAMIAAEAGVAAAPQENLLHPSRWPSWMTTPREAHASSAAKSPAATQKTNQANAPADHAAPPAPSRRN</sequence>
<accession>A0A382LXV5</accession>
<feature type="non-terminal residue" evidence="2">
    <location>
        <position position="1"/>
    </location>
</feature>
<feature type="non-terminal residue" evidence="2">
    <location>
        <position position="126"/>
    </location>
</feature>
<evidence type="ECO:0000313" key="2">
    <source>
        <dbReference type="EMBL" id="SVC40545.1"/>
    </source>
</evidence>
<organism evidence="2">
    <name type="scientific">marine metagenome</name>
    <dbReference type="NCBI Taxonomy" id="408172"/>
    <lineage>
        <taxon>unclassified sequences</taxon>
        <taxon>metagenomes</taxon>
        <taxon>ecological metagenomes</taxon>
    </lineage>
</organism>
<reference evidence="2" key="1">
    <citation type="submission" date="2018-05" db="EMBL/GenBank/DDBJ databases">
        <authorList>
            <person name="Lanie J.A."/>
            <person name="Ng W.-L."/>
            <person name="Kazmierczak K.M."/>
            <person name="Andrzejewski T.M."/>
            <person name="Davidsen T.M."/>
            <person name="Wayne K.J."/>
            <person name="Tettelin H."/>
            <person name="Glass J.I."/>
            <person name="Rusch D."/>
            <person name="Podicherti R."/>
            <person name="Tsui H.-C.T."/>
            <person name="Winkler M.E."/>
        </authorList>
    </citation>
    <scope>NUCLEOTIDE SEQUENCE</scope>
</reference>
<protein>
    <submittedName>
        <fullName evidence="2">Uncharacterized protein</fullName>
    </submittedName>
</protein>
<name>A0A382LXV5_9ZZZZ</name>
<dbReference type="EMBL" id="UINC01089442">
    <property type="protein sequence ID" value="SVC40545.1"/>
    <property type="molecule type" value="Genomic_DNA"/>
</dbReference>